<dbReference type="AlphaFoldDB" id="A0A6C0CR32"/>
<sequence length="446" mass="52345">MSKKTAKMSLRSLSITPPKTRKKKNKNPIKITDIKYLDLHAEEELAKKRPEKEAKKANNKKNNDMREALIEFIFRMDENHDFLEKDNSGRWKHWFRQSLKIKKQLQDMYKKETGETEDGKFHIRQRGGSGFSYDFAVRISNKNNTKRTFIPLEYKHQSSLGKLPQFYQVGNVAKPFFSYPYHEYYFDKGLPEVNKVIGVDIKLDESHKKTYSKAIGKSVWSAKDWEKIKSKIGYTKSSPINRQLKSLRENYERSPHGKSQSYKQRQKVVTKTICDYLKLMAESNFINLDLINQVQDILLEKQKPSDHNGKPKDKIYLLCEYKNDTLSWKTDTYDKDDYDLIKDPKQVVVDPENLLFPTKSGKYLSIRLRWQNVSGMCNPSWQFNIKEKKSKRTRKRSSPAKSKTRKSKGPTVKKLKTIAKENGIKGISKMKKSEIMEQLTINNIQF</sequence>
<evidence type="ECO:0000259" key="2">
    <source>
        <dbReference type="Pfam" id="PF07498"/>
    </source>
</evidence>
<proteinExistence type="predicted"/>
<organism evidence="3">
    <name type="scientific">viral metagenome</name>
    <dbReference type="NCBI Taxonomy" id="1070528"/>
    <lineage>
        <taxon>unclassified sequences</taxon>
        <taxon>metagenomes</taxon>
        <taxon>organismal metagenomes</taxon>
    </lineage>
</organism>
<dbReference type="EMBL" id="MN739461">
    <property type="protein sequence ID" value="QHT05925.1"/>
    <property type="molecule type" value="Genomic_DNA"/>
</dbReference>
<dbReference type="GO" id="GO:0006353">
    <property type="term" value="P:DNA-templated transcription termination"/>
    <property type="evidence" value="ECO:0007669"/>
    <property type="project" value="InterPro"/>
</dbReference>
<reference evidence="3" key="1">
    <citation type="journal article" date="2020" name="Nature">
        <title>Giant virus diversity and host interactions through global metagenomics.</title>
        <authorList>
            <person name="Schulz F."/>
            <person name="Roux S."/>
            <person name="Paez-Espino D."/>
            <person name="Jungbluth S."/>
            <person name="Walsh D.A."/>
            <person name="Denef V.J."/>
            <person name="McMahon K.D."/>
            <person name="Konstantinidis K.T."/>
            <person name="Eloe-Fadrosh E.A."/>
            <person name="Kyrpides N.C."/>
            <person name="Woyke T."/>
        </authorList>
    </citation>
    <scope>NUCLEOTIDE SEQUENCE</scope>
    <source>
        <strain evidence="3">GVMAG-M-3300021425-14</strain>
    </source>
</reference>
<name>A0A6C0CR32_9ZZZZ</name>
<dbReference type="Pfam" id="PF07498">
    <property type="entry name" value="Rho_N"/>
    <property type="match status" value="1"/>
</dbReference>
<feature type="region of interest" description="Disordered" evidence="1">
    <location>
        <begin position="388"/>
        <end position="412"/>
    </location>
</feature>
<feature type="region of interest" description="Disordered" evidence="1">
    <location>
        <begin position="1"/>
        <end position="27"/>
    </location>
</feature>
<feature type="domain" description="Rho termination factor-like N-terminal" evidence="2">
    <location>
        <begin position="411"/>
        <end position="438"/>
    </location>
</feature>
<protein>
    <recommendedName>
        <fullName evidence="2">Rho termination factor-like N-terminal domain-containing protein</fullName>
    </recommendedName>
</protein>
<accession>A0A6C0CR32</accession>
<evidence type="ECO:0000256" key="1">
    <source>
        <dbReference type="SAM" id="MobiDB-lite"/>
    </source>
</evidence>
<evidence type="ECO:0000313" key="3">
    <source>
        <dbReference type="EMBL" id="QHT05925.1"/>
    </source>
</evidence>
<dbReference type="InterPro" id="IPR011112">
    <property type="entry name" value="Rho-like_N"/>
</dbReference>